<organism evidence="2">
    <name type="scientific">Thermodesulforhabdus norvegica</name>
    <dbReference type="NCBI Taxonomy" id="39841"/>
    <lineage>
        <taxon>Bacteria</taxon>
        <taxon>Pseudomonadati</taxon>
        <taxon>Thermodesulfobacteriota</taxon>
        <taxon>Syntrophobacteria</taxon>
        <taxon>Syntrophobacterales</taxon>
        <taxon>Thermodesulforhabdaceae</taxon>
        <taxon>Thermodesulforhabdus</taxon>
    </lineage>
</organism>
<comment type="caution">
    <text evidence="2">The sequence shown here is derived from an EMBL/GenBank/DDBJ whole genome shotgun (WGS) entry which is preliminary data.</text>
</comment>
<dbReference type="EMBL" id="DQZW01000248">
    <property type="protein sequence ID" value="HDL90294.1"/>
    <property type="molecule type" value="Genomic_DNA"/>
</dbReference>
<dbReference type="AlphaFoldDB" id="A0A7C0WSH9"/>
<evidence type="ECO:0000313" key="2">
    <source>
        <dbReference type="EMBL" id="HDL90294.1"/>
    </source>
</evidence>
<dbReference type="InterPro" id="IPR052738">
    <property type="entry name" value="ABC-Tungstate_binding"/>
</dbReference>
<dbReference type="PANTHER" id="PTHR37945">
    <property type="entry name" value="EXTRACELLULAR TUNGSTATE BINDING PROTEIN"/>
    <property type="match status" value="1"/>
</dbReference>
<dbReference type="Pfam" id="PF12849">
    <property type="entry name" value="PBP_like_2"/>
    <property type="match status" value="1"/>
</dbReference>
<accession>A0A7C0WSH9</accession>
<feature type="domain" description="PBP" evidence="1">
    <location>
        <begin position="33"/>
        <end position="255"/>
    </location>
</feature>
<dbReference type="Proteomes" id="UP000886355">
    <property type="component" value="Unassembled WGS sequence"/>
</dbReference>
<name>A0A7C0WSH9_9BACT</name>
<dbReference type="PANTHER" id="PTHR37945:SF1">
    <property type="entry name" value="EXTRACELLULAR TUNGSTATE BINDING PROTEIN"/>
    <property type="match status" value="1"/>
</dbReference>
<reference evidence="2" key="1">
    <citation type="journal article" date="2020" name="mSystems">
        <title>Genome- and Community-Level Interaction Insights into Carbon Utilization and Element Cycling Functions of Hydrothermarchaeota in Hydrothermal Sediment.</title>
        <authorList>
            <person name="Zhou Z."/>
            <person name="Liu Y."/>
            <person name="Xu W."/>
            <person name="Pan J."/>
            <person name="Luo Z.H."/>
            <person name="Li M."/>
        </authorList>
    </citation>
    <scope>NUCLEOTIDE SEQUENCE [LARGE SCALE GENOMIC DNA]</scope>
    <source>
        <strain evidence="2">HyVt-19</strain>
    </source>
</reference>
<gene>
    <name evidence="2" type="ORF">ENG14_05265</name>
</gene>
<dbReference type="InterPro" id="IPR024370">
    <property type="entry name" value="PBP_domain"/>
</dbReference>
<protein>
    <submittedName>
        <fullName evidence="2">Tungsten ABC transporter substrate-binding protein</fullName>
    </submittedName>
</protein>
<dbReference type="SUPFAM" id="SSF53850">
    <property type="entry name" value="Periplasmic binding protein-like II"/>
    <property type="match status" value="1"/>
</dbReference>
<dbReference type="Gene3D" id="3.40.190.10">
    <property type="entry name" value="Periplasmic binding protein-like II"/>
    <property type="match status" value="2"/>
</dbReference>
<sequence>MSNKRILAFFVAILSIFFGNVSATLSGNNILRMATTTSTDNTGLLDFLAPEFKEDAGIELQWVAVGTGKALELGKNCDVDVLLVHAPSAEKKYVAKGYGVDRTEIMYNDFVIIGPKDDPARIKGKSPVEALKIIAEKKALFVSRGDNSGTHKKELSLWKEAGLTNIDKAEWYIQTGQGMIATINVAAERGGYTLTDRGTYIKYEYSMKGNPPLVVLVEGDKRLYNLYSVIAVSPTRCPEARYEFAKRFIRWISSPRVQRKIGDYEILGKRLFVPLKAR</sequence>
<evidence type="ECO:0000259" key="1">
    <source>
        <dbReference type="Pfam" id="PF12849"/>
    </source>
</evidence>
<proteinExistence type="predicted"/>